<organism evidence="2 5">
    <name type="scientific">Vibrio crassostreae</name>
    <dbReference type="NCBI Taxonomy" id="246167"/>
    <lineage>
        <taxon>Bacteria</taxon>
        <taxon>Pseudomonadati</taxon>
        <taxon>Pseudomonadota</taxon>
        <taxon>Gammaproteobacteria</taxon>
        <taxon>Vibrionales</taxon>
        <taxon>Vibrionaceae</taxon>
        <taxon>Vibrio</taxon>
    </lineage>
</organism>
<reference evidence="2 4" key="1">
    <citation type="submission" date="2014-06" db="EMBL/GenBank/DDBJ databases">
        <authorList>
            <person name="Le Roux F."/>
        </authorList>
    </citation>
    <scope>NUCLEOTIDE SEQUENCE</scope>
    <source>
        <strain evidence="3 4">J5-4</strain>
        <strain evidence="2">J5-5</strain>
    </source>
</reference>
<reference evidence="5" key="2">
    <citation type="submission" date="2014-06" db="EMBL/GenBank/DDBJ databases">
        <authorList>
            <person name="Le Roux Frederique"/>
        </authorList>
    </citation>
    <scope>NUCLEOTIDE SEQUENCE [LARGE SCALE GENOMIC DNA]</scope>
    <source>
        <strain evidence="5">J5-5</strain>
    </source>
</reference>
<protein>
    <submittedName>
        <fullName evidence="2 3">Metal-dependent hydrolase HDOD</fullName>
    </submittedName>
</protein>
<dbReference type="PANTHER" id="PTHR33525">
    <property type="match status" value="1"/>
</dbReference>
<sequence length="358" mass="40553">MIDVTVNYQTMLEFGHLVIHRFKLLKVMWTDEYCLAASWLVKWQDIHVFTFYMNHLSFFWLPQNKTLLLKGLESEFAQLVGHSISAGKITLPPIPNVVLKIQKLCTLESTGIAEVAECLLEDPGLTAIVIRVANSVVFNRRNITCVDIMTAVSRLGILRVRDIVTAQAIEQLKHSVNLSRECNELLVNSASVSKELGATMVLVTNGFKELSPIEYRYLEHEKSLLVGLLADIGLFCLVSEYHLYLENGNYLDHDIALQIFQGQCSATSKLVLNRWGFDSDFIDVCSNTINNLEQREVSYLDIARIANHLLMFRNKDENIDEHEVELNVTGAEVLYKLSNLSKHDFNAKLSDVINTSGF</sequence>
<dbReference type="PANTHER" id="PTHR33525:SF3">
    <property type="entry name" value="RIBONUCLEASE Y"/>
    <property type="match status" value="1"/>
</dbReference>
<feature type="domain" description="HDOD" evidence="1">
    <location>
        <begin position="91"/>
        <end position="291"/>
    </location>
</feature>
<dbReference type="Pfam" id="PF08668">
    <property type="entry name" value="HDOD"/>
    <property type="match status" value="1"/>
</dbReference>
<keyword evidence="2" id="KW-0378">Hydrolase</keyword>
<name>A0A0T7CXP7_9VIBR</name>
<dbReference type="PROSITE" id="PS51833">
    <property type="entry name" value="HDOD"/>
    <property type="match status" value="1"/>
</dbReference>
<keyword evidence="4" id="KW-1185">Reference proteome</keyword>
<dbReference type="InterPro" id="IPR013976">
    <property type="entry name" value="HDOD"/>
</dbReference>
<gene>
    <name evidence="3" type="ORF">VCR4J5_1500012</name>
    <name evidence="2" type="ORF">VCR5J5_1370035</name>
</gene>
<evidence type="ECO:0000313" key="4">
    <source>
        <dbReference type="Proteomes" id="UP000049077"/>
    </source>
</evidence>
<evidence type="ECO:0000313" key="5">
    <source>
        <dbReference type="Proteomes" id="UP000049495"/>
    </source>
</evidence>
<dbReference type="EMBL" id="CCJX01000058">
    <property type="protein sequence ID" value="CDT08724.1"/>
    <property type="molecule type" value="Genomic_DNA"/>
</dbReference>
<evidence type="ECO:0000259" key="1">
    <source>
        <dbReference type="PROSITE" id="PS51833"/>
    </source>
</evidence>
<dbReference type="EMBL" id="CCJV01000043">
    <property type="protein sequence ID" value="CDT01842.1"/>
    <property type="molecule type" value="Genomic_DNA"/>
</dbReference>
<accession>A0A0T7CXP7</accession>
<comment type="caution">
    <text evidence="2">The sequence shown here is derived from an EMBL/GenBank/DDBJ whole genome shotgun (WGS) entry which is preliminary data.</text>
</comment>
<dbReference type="GO" id="GO:0016787">
    <property type="term" value="F:hydrolase activity"/>
    <property type="evidence" value="ECO:0007669"/>
    <property type="project" value="UniProtKB-KW"/>
</dbReference>
<dbReference type="AlphaFoldDB" id="A0A0T7CXP7"/>
<dbReference type="Proteomes" id="UP000049495">
    <property type="component" value="Unassembled WGS sequence"/>
</dbReference>
<dbReference type="InterPro" id="IPR052340">
    <property type="entry name" value="RNase_Y/CdgJ"/>
</dbReference>
<evidence type="ECO:0000313" key="2">
    <source>
        <dbReference type="EMBL" id="CDT01842.1"/>
    </source>
</evidence>
<evidence type="ECO:0000313" key="3">
    <source>
        <dbReference type="EMBL" id="CDT08724.1"/>
    </source>
</evidence>
<dbReference type="SUPFAM" id="SSF109604">
    <property type="entry name" value="HD-domain/PDEase-like"/>
    <property type="match status" value="1"/>
</dbReference>
<dbReference type="Proteomes" id="UP000049077">
    <property type="component" value="Unassembled WGS sequence"/>
</dbReference>
<dbReference type="Gene3D" id="1.10.3210.10">
    <property type="entry name" value="Hypothetical protein af1432"/>
    <property type="match status" value="1"/>
</dbReference>
<proteinExistence type="predicted"/>